<name>A0A8J9VLW4_9NEOP</name>
<dbReference type="PANTHER" id="PTHR13630:SF1">
    <property type="entry name" value="GAMMA-SECRETASE-ACTIVATING PROTEIN"/>
    <property type="match status" value="1"/>
</dbReference>
<feature type="domain" description="Gamma-secretase-activating protein C-terminal" evidence="1">
    <location>
        <begin position="691"/>
        <end position="802"/>
    </location>
</feature>
<gene>
    <name evidence="2" type="ORF">BINO364_LOCUS10222</name>
</gene>
<evidence type="ECO:0000313" key="3">
    <source>
        <dbReference type="Proteomes" id="UP000838878"/>
    </source>
</evidence>
<dbReference type="InterPro" id="IPR028010">
    <property type="entry name" value="GSAP_C_dom"/>
</dbReference>
<dbReference type="InterPro" id="IPR026172">
    <property type="entry name" value="GSAP_fam"/>
</dbReference>
<dbReference type="Pfam" id="PF14959">
    <property type="entry name" value="GSAP-16"/>
    <property type="match status" value="1"/>
</dbReference>
<evidence type="ECO:0000313" key="2">
    <source>
        <dbReference type="EMBL" id="CAH0724523.1"/>
    </source>
</evidence>
<proteinExistence type="predicted"/>
<feature type="non-terminal residue" evidence="2">
    <location>
        <position position="909"/>
    </location>
</feature>
<dbReference type="GO" id="GO:1902004">
    <property type="term" value="P:positive regulation of amyloid-beta formation"/>
    <property type="evidence" value="ECO:0007669"/>
    <property type="project" value="TreeGrafter"/>
</dbReference>
<keyword evidence="3" id="KW-1185">Reference proteome</keyword>
<evidence type="ECO:0000259" key="1">
    <source>
        <dbReference type="Pfam" id="PF14959"/>
    </source>
</evidence>
<dbReference type="AlphaFoldDB" id="A0A8J9VLW4"/>
<dbReference type="OrthoDB" id="9997853at2759"/>
<organism evidence="2 3">
    <name type="scientific">Brenthis ino</name>
    <name type="common">lesser marbled fritillary</name>
    <dbReference type="NCBI Taxonomy" id="405034"/>
    <lineage>
        <taxon>Eukaryota</taxon>
        <taxon>Metazoa</taxon>
        <taxon>Ecdysozoa</taxon>
        <taxon>Arthropoda</taxon>
        <taxon>Hexapoda</taxon>
        <taxon>Insecta</taxon>
        <taxon>Pterygota</taxon>
        <taxon>Neoptera</taxon>
        <taxon>Endopterygota</taxon>
        <taxon>Lepidoptera</taxon>
        <taxon>Glossata</taxon>
        <taxon>Ditrysia</taxon>
        <taxon>Papilionoidea</taxon>
        <taxon>Nymphalidae</taxon>
        <taxon>Heliconiinae</taxon>
        <taxon>Argynnini</taxon>
        <taxon>Brenthis</taxon>
    </lineage>
</organism>
<dbReference type="PANTHER" id="PTHR13630">
    <property type="entry name" value="GAMMA-SECRETASE-ACTIVATING PROTEIN"/>
    <property type="match status" value="1"/>
</dbReference>
<sequence>MSGQNIAVKLCGILQSNGDDEVTAREWRLVGQEQDGAQLLTWISGKGEDVMNIGVYMNKAKTLTTLYTFEDKLNIIQASVNSTHSLLAYVVKVLPPDDTSEDSKTKDAFYHPYLVSLLPDKVGVPEAVEEASTKQIMLQFVYGKSNKYSPGIRNDRFLLFKHLECIKIYRSPLFLNECDDGSEKWGFDGIYPEPETIVNVFSWAQWDCVNQVLFYIHYRPPTQSFAEGEEVKSPSELTPTLSALQFHADLPHETVLNIPLSLPHVPGAHGAAAACGSYEDDPIPLRVHDCSLDLYIVCDQRGLLCVCHHYLYKPLDDSTSSLVLDDVDLKDSGVNFAYSVTLLHHGCVVHSVVPDLPWSLAKSLRPSYILYNDNQLLVNIPMLFTHLIDISPHHEPCCHIVIPMEPSDSGPSLAPLLGWGPHSMVDLNTLDVVTMAITDKDLATTFKSYTGIENKLAIMHYLIQHENNMDLAEELISWLCVNQRDGAGALQRVMQEYLVGATHAVTRRSLPASAAPLMAWLPFTLHLKFADIKAGRASVCVSACALWRGAGGAAVVLAPRQRVAQFAEDVWTRLWGALHAAAAPRARLRVSAVADRLAVTLKCYQPEALSRCTTPMSPSAPAPRRASLAPHDALPFVELDVCTTSRQEHVIAAITASVNLRAVSVHLMTEGGALESGVHALATRWAAAQLDAARALCRAAVRAVAPPAAAGGYHVRGFPFVDELDPTHALYLFKTLEQYYVATDSIAFPLPQGFSSFFTYLGYRALPFHAFAQYVHRNVLELQIDVLKAIIATKDIDARTVDNKLRLIQAVGEARGRRALAAWPHRAALLLRARDHAAALLSGGPAPRRDRAPHRPVHDTGIAALPSGERLSPLDTFLDLLTAKASLNELDFNLIIEATLASVQQDTIA</sequence>
<reference evidence="2" key="1">
    <citation type="submission" date="2021-12" db="EMBL/GenBank/DDBJ databases">
        <authorList>
            <person name="Martin H S."/>
        </authorList>
    </citation>
    <scope>NUCLEOTIDE SEQUENCE</scope>
</reference>
<protein>
    <recommendedName>
        <fullName evidence="1">Gamma-secretase-activating protein C-terminal domain-containing protein</fullName>
    </recommendedName>
</protein>
<dbReference type="GO" id="GO:0005802">
    <property type="term" value="C:trans-Golgi network"/>
    <property type="evidence" value="ECO:0007669"/>
    <property type="project" value="TreeGrafter"/>
</dbReference>
<accession>A0A8J9VLW4</accession>
<dbReference type="Proteomes" id="UP000838878">
    <property type="component" value="Chromosome 4"/>
</dbReference>
<dbReference type="EMBL" id="OV170224">
    <property type="protein sequence ID" value="CAH0724523.1"/>
    <property type="molecule type" value="Genomic_DNA"/>
</dbReference>